<gene>
    <name evidence="1" type="ORF">DXZ20_31040</name>
</gene>
<evidence type="ECO:0000313" key="2">
    <source>
        <dbReference type="Proteomes" id="UP000481033"/>
    </source>
</evidence>
<organism evidence="1 2">
    <name type="scientific">Adonisia turfae CCMR0081</name>
    <dbReference type="NCBI Taxonomy" id="2292702"/>
    <lineage>
        <taxon>Bacteria</taxon>
        <taxon>Bacillati</taxon>
        <taxon>Cyanobacteriota</taxon>
        <taxon>Adonisia</taxon>
        <taxon>Adonisia turfae</taxon>
    </lineage>
</organism>
<comment type="caution">
    <text evidence="1">The sequence shown here is derived from an EMBL/GenBank/DDBJ whole genome shotgun (WGS) entry which is preliminary data.</text>
</comment>
<evidence type="ECO:0000313" key="1">
    <source>
        <dbReference type="EMBL" id="NEZ60004.1"/>
    </source>
</evidence>
<proteinExistence type="predicted"/>
<dbReference type="Proteomes" id="UP000481033">
    <property type="component" value="Unassembled WGS sequence"/>
</dbReference>
<dbReference type="AlphaFoldDB" id="A0A6M0RUU8"/>
<keyword evidence="2" id="KW-1185">Reference proteome</keyword>
<reference evidence="1 2" key="1">
    <citation type="journal article" date="2020" name="Microb. Ecol.">
        <title>Ecogenomics of the Marine Benthic Filamentous Cyanobacterium Adonisia.</title>
        <authorList>
            <person name="Walter J.M."/>
            <person name="Coutinho F.H."/>
            <person name="Leomil L."/>
            <person name="Hargreaves P.I."/>
            <person name="Campeao M.E."/>
            <person name="Vieira V.V."/>
            <person name="Silva B.S."/>
            <person name="Fistarol G.O."/>
            <person name="Salomon P.S."/>
            <person name="Sawabe T."/>
            <person name="Mino S."/>
            <person name="Hosokawa M."/>
            <person name="Miyashita H."/>
            <person name="Maruyama F."/>
            <person name="van Verk M.C."/>
            <person name="Dutilh B.E."/>
            <person name="Thompson C.C."/>
            <person name="Thompson F.L."/>
        </authorList>
    </citation>
    <scope>NUCLEOTIDE SEQUENCE [LARGE SCALE GENOMIC DNA]</scope>
    <source>
        <strain evidence="1 2">CCMR0081</strain>
    </source>
</reference>
<dbReference type="EMBL" id="QXHD01000004">
    <property type="protein sequence ID" value="NEZ60004.1"/>
    <property type="molecule type" value="Genomic_DNA"/>
</dbReference>
<name>A0A6M0RUU8_9CYAN</name>
<accession>A0A6M0RUU8</accession>
<sequence length="114" mass="13312">MPEVPPIKIKVTREFQRKVRTLTKKYRRIQSDLQPVLDKLSKGDVLGDRIQGTKAIVYKLRIKNSDIQKGKSGGYRLIYWLQLSDSIVLLDIYSKSEQDNMEVSTIQRIIENFE</sequence>
<protein>
    <submittedName>
        <fullName evidence="1">Type II toxin-antitoxin system RelE/ParE family toxin</fullName>
    </submittedName>
</protein>